<accession>A0A8J2YGU8</accession>
<dbReference type="InterPro" id="IPR039315">
    <property type="entry name" value="CheW"/>
</dbReference>
<dbReference type="PANTHER" id="PTHR22617:SF23">
    <property type="entry name" value="CHEMOTAXIS PROTEIN CHEW"/>
    <property type="match status" value="1"/>
</dbReference>
<dbReference type="AlphaFoldDB" id="A0A8J2YGU8"/>
<dbReference type="GO" id="GO:0006935">
    <property type="term" value="P:chemotaxis"/>
    <property type="evidence" value="ECO:0007669"/>
    <property type="project" value="InterPro"/>
</dbReference>
<dbReference type="Gene3D" id="2.30.30.40">
    <property type="entry name" value="SH3 Domains"/>
    <property type="match status" value="1"/>
</dbReference>
<dbReference type="Proteomes" id="UP000602745">
    <property type="component" value="Unassembled WGS sequence"/>
</dbReference>
<comment type="caution">
    <text evidence="2">The sequence shown here is derived from an EMBL/GenBank/DDBJ whole genome shotgun (WGS) entry which is preliminary data.</text>
</comment>
<dbReference type="InterPro" id="IPR002545">
    <property type="entry name" value="CheW-lke_dom"/>
</dbReference>
<evidence type="ECO:0000259" key="1">
    <source>
        <dbReference type="PROSITE" id="PS50851"/>
    </source>
</evidence>
<keyword evidence="3" id="KW-1185">Reference proteome</keyword>
<dbReference type="Pfam" id="PF01584">
    <property type="entry name" value="CheW"/>
    <property type="match status" value="1"/>
</dbReference>
<dbReference type="Gene3D" id="2.40.50.180">
    <property type="entry name" value="CheA-289, Domain 4"/>
    <property type="match status" value="1"/>
</dbReference>
<dbReference type="PROSITE" id="PS50851">
    <property type="entry name" value="CHEW"/>
    <property type="match status" value="1"/>
</dbReference>
<dbReference type="PANTHER" id="PTHR22617">
    <property type="entry name" value="CHEMOTAXIS SENSOR HISTIDINE KINASE-RELATED"/>
    <property type="match status" value="1"/>
</dbReference>
<proteinExistence type="predicted"/>
<organism evidence="2 3">
    <name type="scientific">Agaricicola taiwanensis</name>
    <dbReference type="NCBI Taxonomy" id="591372"/>
    <lineage>
        <taxon>Bacteria</taxon>
        <taxon>Pseudomonadati</taxon>
        <taxon>Pseudomonadota</taxon>
        <taxon>Alphaproteobacteria</taxon>
        <taxon>Rhodobacterales</taxon>
        <taxon>Paracoccaceae</taxon>
        <taxon>Agaricicola</taxon>
    </lineage>
</organism>
<name>A0A8J2YGU8_9RHOB</name>
<evidence type="ECO:0000313" key="3">
    <source>
        <dbReference type="Proteomes" id="UP000602745"/>
    </source>
</evidence>
<reference evidence="2" key="2">
    <citation type="submission" date="2020-09" db="EMBL/GenBank/DDBJ databases">
        <authorList>
            <person name="Sun Q."/>
            <person name="Sedlacek I."/>
        </authorList>
    </citation>
    <scope>NUCLEOTIDE SEQUENCE</scope>
    <source>
        <strain evidence="2">CCM 7684</strain>
    </source>
</reference>
<dbReference type="GO" id="GO:0007165">
    <property type="term" value="P:signal transduction"/>
    <property type="evidence" value="ECO:0007669"/>
    <property type="project" value="InterPro"/>
</dbReference>
<dbReference type="SUPFAM" id="SSF50341">
    <property type="entry name" value="CheW-like"/>
    <property type="match status" value="1"/>
</dbReference>
<dbReference type="InterPro" id="IPR036061">
    <property type="entry name" value="CheW-like_dom_sf"/>
</dbReference>
<gene>
    <name evidence="2" type="ORF">GCM10007276_18700</name>
</gene>
<feature type="domain" description="CheW-like" evidence="1">
    <location>
        <begin position="3"/>
        <end position="145"/>
    </location>
</feature>
<protein>
    <recommendedName>
        <fullName evidence="1">CheW-like domain-containing protein</fullName>
    </recommendedName>
</protein>
<dbReference type="EMBL" id="BMCP01000002">
    <property type="protein sequence ID" value="GGE41589.1"/>
    <property type="molecule type" value="Genomic_DNA"/>
</dbReference>
<sequence>MQSNVFAVFEVNGTSCALRTDEVAEFLPLPRLSRPPSLPRMIAGFLNLAGTAIPVIDMDALLGSSRDALAEPGPYAHLILTRPAAGQKTVALLVKRVSEVISSKEAPQPVSDDKTLNGCVSGIIEIGSRSVHILASERLLLEAERQELAALTAAAQVRLGEWHVTH</sequence>
<evidence type="ECO:0000313" key="2">
    <source>
        <dbReference type="EMBL" id="GGE41589.1"/>
    </source>
</evidence>
<reference evidence="2" key="1">
    <citation type="journal article" date="2014" name="Int. J. Syst. Evol. Microbiol.">
        <title>Complete genome sequence of Corynebacterium casei LMG S-19264T (=DSM 44701T), isolated from a smear-ripened cheese.</title>
        <authorList>
            <consortium name="US DOE Joint Genome Institute (JGI-PGF)"/>
            <person name="Walter F."/>
            <person name="Albersmeier A."/>
            <person name="Kalinowski J."/>
            <person name="Ruckert C."/>
        </authorList>
    </citation>
    <scope>NUCLEOTIDE SEQUENCE</scope>
    <source>
        <strain evidence="2">CCM 7684</strain>
    </source>
</reference>
<dbReference type="SMART" id="SM00260">
    <property type="entry name" value="CheW"/>
    <property type="match status" value="1"/>
</dbReference>
<dbReference type="GO" id="GO:0005829">
    <property type="term" value="C:cytosol"/>
    <property type="evidence" value="ECO:0007669"/>
    <property type="project" value="TreeGrafter"/>
</dbReference>